<name>A0ABT1Q463_9ACTN</name>
<dbReference type="Proteomes" id="UP001057702">
    <property type="component" value="Unassembled WGS sequence"/>
</dbReference>
<feature type="chain" id="PRO_5046663079" description="Lipoprotein" evidence="1">
    <location>
        <begin position="23"/>
        <end position="144"/>
    </location>
</feature>
<protein>
    <recommendedName>
        <fullName evidence="4">Lipoprotein</fullName>
    </recommendedName>
</protein>
<comment type="caution">
    <text evidence="2">The sequence shown here is derived from an EMBL/GenBank/DDBJ whole genome shotgun (WGS) entry which is preliminary data.</text>
</comment>
<evidence type="ECO:0000313" key="3">
    <source>
        <dbReference type="Proteomes" id="UP001057702"/>
    </source>
</evidence>
<feature type="signal peptide" evidence="1">
    <location>
        <begin position="1"/>
        <end position="22"/>
    </location>
</feature>
<accession>A0ABT1Q463</accession>
<evidence type="ECO:0008006" key="4">
    <source>
        <dbReference type="Google" id="ProtNLM"/>
    </source>
</evidence>
<evidence type="ECO:0000313" key="2">
    <source>
        <dbReference type="EMBL" id="MCQ4084716.1"/>
    </source>
</evidence>
<dbReference type="EMBL" id="JANFNG010000040">
    <property type="protein sequence ID" value="MCQ4084716.1"/>
    <property type="molecule type" value="Genomic_DNA"/>
</dbReference>
<gene>
    <name evidence="2" type="ORF">NGB36_30115</name>
</gene>
<organism evidence="2 3">
    <name type="scientific">Streptomyces humicola</name>
    <dbReference type="NCBI Taxonomy" id="2953240"/>
    <lineage>
        <taxon>Bacteria</taxon>
        <taxon>Bacillati</taxon>
        <taxon>Actinomycetota</taxon>
        <taxon>Actinomycetes</taxon>
        <taxon>Kitasatosporales</taxon>
        <taxon>Streptomycetaceae</taxon>
        <taxon>Streptomyces</taxon>
    </lineage>
</organism>
<dbReference type="RefSeq" id="WP_255923794.1">
    <property type="nucleotide sequence ID" value="NZ_JANFNG010000040.1"/>
</dbReference>
<evidence type="ECO:0000256" key="1">
    <source>
        <dbReference type="SAM" id="SignalP"/>
    </source>
</evidence>
<proteinExistence type="predicted"/>
<reference evidence="2" key="1">
    <citation type="submission" date="2022-06" db="EMBL/GenBank/DDBJ databases">
        <title>Draft genome sequence of Streptomyces sp. RB6PN25 isolated from peat swamp forest in Thailand.</title>
        <authorList>
            <person name="Duangmal K."/>
            <person name="Klaysubun C."/>
        </authorList>
    </citation>
    <scope>NUCLEOTIDE SEQUENCE</scope>
    <source>
        <strain evidence="2">RB6PN25</strain>
    </source>
</reference>
<sequence>MSHVLAAAAAAVAVLMPGAIPAAIPATGAASPAILLDDLSQHASVKPATFQVTNDIALSGLHWSGWGTPTARGEGTLTIDTCTPNCAQGRTRVLHGAELQVHGVRMDRGERFYRQYRIVDRAFTAQDRATFSTWTNAYVPSDFG</sequence>
<keyword evidence="3" id="KW-1185">Reference proteome</keyword>
<keyword evidence="1" id="KW-0732">Signal</keyword>